<evidence type="ECO:0000313" key="5">
    <source>
        <dbReference type="Proteomes" id="UP000184471"/>
    </source>
</evidence>
<feature type="region of interest" description="Disordered" evidence="2">
    <location>
        <begin position="146"/>
        <end position="178"/>
    </location>
</feature>
<dbReference type="Gene3D" id="3.40.50.620">
    <property type="entry name" value="HUPs"/>
    <property type="match status" value="1"/>
</dbReference>
<dbReference type="InterPro" id="IPR014729">
    <property type="entry name" value="Rossmann-like_a/b/a_fold"/>
</dbReference>
<protein>
    <submittedName>
        <fullName evidence="4">Nucleotide-binding universal stress protein, UspA family</fullName>
    </submittedName>
</protein>
<dbReference type="SUPFAM" id="SSF52402">
    <property type="entry name" value="Adenine nucleotide alpha hydrolases-like"/>
    <property type="match status" value="1"/>
</dbReference>
<proteinExistence type="inferred from homology"/>
<dbReference type="EMBL" id="FQVX01000002">
    <property type="protein sequence ID" value="SHG27123.1"/>
    <property type="molecule type" value="Genomic_DNA"/>
</dbReference>
<dbReference type="AlphaFoldDB" id="A0A1M5IH52"/>
<evidence type="ECO:0000313" key="4">
    <source>
        <dbReference type="EMBL" id="SHG27123.1"/>
    </source>
</evidence>
<dbReference type="PANTHER" id="PTHR46268:SF6">
    <property type="entry name" value="UNIVERSAL STRESS PROTEIN UP12"/>
    <property type="match status" value="1"/>
</dbReference>
<comment type="similarity">
    <text evidence="1">Belongs to the universal stress protein A family.</text>
</comment>
<dbReference type="Proteomes" id="UP000184471">
    <property type="component" value="Unassembled WGS sequence"/>
</dbReference>
<keyword evidence="5" id="KW-1185">Reference proteome</keyword>
<dbReference type="PRINTS" id="PR01438">
    <property type="entry name" value="UNVRSLSTRESS"/>
</dbReference>
<evidence type="ECO:0000256" key="1">
    <source>
        <dbReference type="ARBA" id="ARBA00008791"/>
    </source>
</evidence>
<dbReference type="InterPro" id="IPR006015">
    <property type="entry name" value="Universal_stress_UspA"/>
</dbReference>
<accession>A0A1M5IH52</accession>
<dbReference type="RefSeq" id="WP_073420050.1">
    <property type="nucleotide sequence ID" value="NZ_FQVX01000002.1"/>
</dbReference>
<name>A0A1M5IH52_9ACTN</name>
<evidence type="ECO:0000259" key="3">
    <source>
        <dbReference type="Pfam" id="PF00582"/>
    </source>
</evidence>
<reference evidence="4 5" key="1">
    <citation type="submission" date="2016-11" db="EMBL/GenBank/DDBJ databases">
        <authorList>
            <person name="Jaros S."/>
            <person name="Januszkiewicz K."/>
            <person name="Wedrychowicz H."/>
        </authorList>
    </citation>
    <scope>NUCLEOTIDE SEQUENCE [LARGE SCALE GENOMIC DNA]</scope>
    <source>
        <strain evidence="4 5">DSM 45408</strain>
    </source>
</reference>
<evidence type="ECO:0000256" key="2">
    <source>
        <dbReference type="SAM" id="MobiDB-lite"/>
    </source>
</evidence>
<sequence>MDTTPGLDGGIVVGVDGSACARTALAWAGALAARAGLPLLVVRAWSLTTAPRPATWECGYVPPVADYEAAVRQALADDVAAAGVPAGVPVEGRAVHRAPVDALLDAVEGAALLVVGARGRGAARGRLPGSVATSVLRAAACPVTVVRPQGTTHGTTPGPGPGGSREERHDQVQHAGLG</sequence>
<dbReference type="InterPro" id="IPR006016">
    <property type="entry name" value="UspA"/>
</dbReference>
<feature type="domain" description="UspA" evidence="3">
    <location>
        <begin position="11"/>
        <end position="147"/>
    </location>
</feature>
<dbReference type="STRING" id="1070870.SAMN05444351_2052"/>
<dbReference type="Pfam" id="PF00582">
    <property type="entry name" value="Usp"/>
    <property type="match status" value="1"/>
</dbReference>
<gene>
    <name evidence="4" type="ORF">SAMN05444351_2052</name>
</gene>
<organism evidence="4 5">
    <name type="scientific">Geodermatophilus nigrescens</name>
    <dbReference type="NCBI Taxonomy" id="1070870"/>
    <lineage>
        <taxon>Bacteria</taxon>
        <taxon>Bacillati</taxon>
        <taxon>Actinomycetota</taxon>
        <taxon>Actinomycetes</taxon>
        <taxon>Geodermatophilales</taxon>
        <taxon>Geodermatophilaceae</taxon>
        <taxon>Geodermatophilus</taxon>
    </lineage>
</organism>
<dbReference type="PANTHER" id="PTHR46268">
    <property type="entry name" value="STRESS RESPONSE PROTEIN NHAX"/>
    <property type="match status" value="1"/>
</dbReference>